<dbReference type="Gene3D" id="3.40.190.10">
    <property type="entry name" value="Periplasmic binding protein-like II"/>
    <property type="match status" value="1"/>
</dbReference>
<dbReference type="STRING" id="403677.D0NS07"/>
<dbReference type="OrthoDB" id="124329at2759"/>
<dbReference type="SUPFAM" id="SSF53850">
    <property type="entry name" value="Periplasmic binding protein-like II"/>
    <property type="match status" value="1"/>
</dbReference>
<dbReference type="HOGENOM" id="CLU_1690167_0_0_1"/>
<dbReference type="Proteomes" id="UP000006643">
    <property type="component" value="Unassembled WGS sequence"/>
</dbReference>
<dbReference type="VEuPathDB" id="FungiDB:PITG_15902"/>
<dbReference type="KEGG" id="pif:PITG_15902"/>
<evidence type="ECO:0000313" key="2">
    <source>
        <dbReference type="Proteomes" id="UP000006643"/>
    </source>
</evidence>
<accession>D0NS07</accession>
<sequence>MPGTVHLMLAASRQQPAEKLCAGKHGLHVCSFSNLLLPPQLPSRQRLLRHEAFPPAHRDIRSAVIQYSGQNTRGNKVYRRPLTLRLSPKVDFTRWADEGKLLRYKPKGFSSIHPSLRDNDGAWMAYTIYSFYTSYNSSSLDGLAAPASMESLTDPQ</sequence>
<dbReference type="AlphaFoldDB" id="D0NS07"/>
<proteinExistence type="predicted"/>
<name>D0NS07_PHYIT</name>
<dbReference type="GeneID" id="9475691"/>
<reference evidence="2" key="1">
    <citation type="journal article" date="2009" name="Nature">
        <title>Genome sequence and analysis of the Irish potato famine pathogen Phytophthora infestans.</title>
        <authorList>
            <consortium name="The Broad Institute Genome Sequencing Platform"/>
            <person name="Haas B.J."/>
            <person name="Kamoun S."/>
            <person name="Zody M.C."/>
            <person name="Jiang R.H."/>
            <person name="Handsaker R.E."/>
            <person name="Cano L.M."/>
            <person name="Grabherr M."/>
            <person name="Kodira C.D."/>
            <person name="Raffaele S."/>
            <person name="Torto-Alalibo T."/>
            <person name="Bozkurt T.O."/>
            <person name="Ah-Fong A.M."/>
            <person name="Alvarado L."/>
            <person name="Anderson V.L."/>
            <person name="Armstrong M.R."/>
            <person name="Avrova A."/>
            <person name="Baxter L."/>
            <person name="Beynon J."/>
            <person name="Boevink P.C."/>
            <person name="Bollmann S.R."/>
            <person name="Bos J.I."/>
            <person name="Bulone V."/>
            <person name="Cai G."/>
            <person name="Cakir C."/>
            <person name="Carrington J.C."/>
            <person name="Chawner M."/>
            <person name="Conti L."/>
            <person name="Costanzo S."/>
            <person name="Ewan R."/>
            <person name="Fahlgren N."/>
            <person name="Fischbach M.A."/>
            <person name="Fugelstad J."/>
            <person name="Gilroy E.M."/>
            <person name="Gnerre S."/>
            <person name="Green P.J."/>
            <person name="Grenville-Briggs L.J."/>
            <person name="Griffith J."/>
            <person name="Grunwald N.J."/>
            <person name="Horn K."/>
            <person name="Horner N.R."/>
            <person name="Hu C.H."/>
            <person name="Huitema E."/>
            <person name="Jeong D.H."/>
            <person name="Jones A.M."/>
            <person name="Jones J.D."/>
            <person name="Jones R.W."/>
            <person name="Karlsson E.K."/>
            <person name="Kunjeti S.G."/>
            <person name="Lamour K."/>
            <person name="Liu Z."/>
            <person name="Ma L."/>
            <person name="Maclean D."/>
            <person name="Chibucos M.C."/>
            <person name="McDonald H."/>
            <person name="McWalters J."/>
            <person name="Meijer H.J."/>
            <person name="Morgan W."/>
            <person name="Morris P.F."/>
            <person name="Munro C.A."/>
            <person name="O'Neill K."/>
            <person name="Ospina-Giraldo M."/>
            <person name="Pinzon A."/>
            <person name="Pritchard L."/>
            <person name="Ramsahoye B."/>
            <person name="Ren Q."/>
            <person name="Restrepo S."/>
            <person name="Roy S."/>
            <person name="Sadanandom A."/>
            <person name="Savidor A."/>
            <person name="Schornack S."/>
            <person name="Schwartz D.C."/>
            <person name="Schumann U.D."/>
            <person name="Schwessinger B."/>
            <person name="Seyer L."/>
            <person name="Sharpe T."/>
            <person name="Silvar C."/>
            <person name="Song J."/>
            <person name="Studholme D.J."/>
            <person name="Sykes S."/>
            <person name="Thines M."/>
            <person name="van de Vondervoort P.J."/>
            <person name="Phuntumart V."/>
            <person name="Wawra S."/>
            <person name="Weide R."/>
            <person name="Win J."/>
            <person name="Young C."/>
            <person name="Zhou S."/>
            <person name="Fry W."/>
            <person name="Meyers B.C."/>
            <person name="van West P."/>
            <person name="Ristaino J."/>
            <person name="Govers F."/>
            <person name="Birch P.R."/>
            <person name="Whisson S.C."/>
            <person name="Judelson H.S."/>
            <person name="Nusbaum C."/>
        </authorList>
    </citation>
    <scope>NUCLEOTIDE SEQUENCE [LARGE SCALE GENOMIC DNA]</scope>
    <source>
        <strain evidence="2">T30-4</strain>
    </source>
</reference>
<dbReference type="RefSeq" id="XP_002898135.1">
    <property type="nucleotide sequence ID" value="XM_002898089.1"/>
</dbReference>
<keyword evidence="2" id="KW-1185">Reference proteome</keyword>
<organism evidence="1 2">
    <name type="scientific">Phytophthora infestans (strain T30-4)</name>
    <name type="common">Potato late blight agent</name>
    <dbReference type="NCBI Taxonomy" id="403677"/>
    <lineage>
        <taxon>Eukaryota</taxon>
        <taxon>Sar</taxon>
        <taxon>Stramenopiles</taxon>
        <taxon>Oomycota</taxon>
        <taxon>Peronosporomycetes</taxon>
        <taxon>Peronosporales</taxon>
        <taxon>Peronosporaceae</taxon>
        <taxon>Phytophthora</taxon>
    </lineage>
</organism>
<protein>
    <submittedName>
        <fullName evidence="1">Uncharacterized protein</fullName>
    </submittedName>
</protein>
<dbReference type="InParanoid" id="D0NS07"/>
<gene>
    <name evidence="1" type="ORF">PITG_15902</name>
</gene>
<evidence type="ECO:0000313" key="1">
    <source>
        <dbReference type="EMBL" id="EEY63548.1"/>
    </source>
</evidence>
<dbReference type="EMBL" id="DS028156">
    <property type="protein sequence ID" value="EEY63548.1"/>
    <property type="molecule type" value="Genomic_DNA"/>
</dbReference>